<dbReference type="RefSeq" id="WP_304560270.1">
    <property type="nucleotide sequence ID" value="NZ_JAUQSZ010000003.1"/>
</dbReference>
<feature type="transmembrane region" description="Helical" evidence="2">
    <location>
        <begin position="106"/>
        <end position="127"/>
    </location>
</feature>
<organism evidence="3 4">
    <name type="scientific">Sphingomonas immobilis</name>
    <dbReference type="NCBI Taxonomy" id="3063997"/>
    <lineage>
        <taxon>Bacteria</taxon>
        <taxon>Pseudomonadati</taxon>
        <taxon>Pseudomonadota</taxon>
        <taxon>Alphaproteobacteria</taxon>
        <taxon>Sphingomonadales</taxon>
        <taxon>Sphingomonadaceae</taxon>
        <taxon>Sphingomonas</taxon>
    </lineage>
</organism>
<name>A0ABT8ZW56_9SPHN</name>
<evidence type="ECO:0000313" key="3">
    <source>
        <dbReference type="EMBL" id="MDO7841810.1"/>
    </source>
</evidence>
<proteinExistence type="predicted"/>
<keyword evidence="2" id="KW-0472">Membrane</keyword>
<evidence type="ECO:0000256" key="1">
    <source>
        <dbReference type="SAM" id="MobiDB-lite"/>
    </source>
</evidence>
<sequence>MPEHETLETPTDQQAFTADGGNGSAIPQFAVTMANQQIAKVGNIVVGAADTLDHYLGEANLPLGPEIHSLVTDVTGRIRKIGQSINEQDAGVVAADMQKGAAARPALTIAIGAAIGAALAIALVGTAPKQPVATAA</sequence>
<reference evidence="3" key="1">
    <citation type="submission" date="2023-07" db="EMBL/GenBank/DDBJ databases">
        <authorList>
            <person name="Kim M.K."/>
        </authorList>
    </citation>
    <scope>NUCLEOTIDE SEQUENCE</scope>
    <source>
        <strain evidence="3">CA1-15</strain>
    </source>
</reference>
<keyword evidence="2" id="KW-1133">Transmembrane helix</keyword>
<comment type="caution">
    <text evidence="3">The sequence shown here is derived from an EMBL/GenBank/DDBJ whole genome shotgun (WGS) entry which is preliminary data.</text>
</comment>
<keyword evidence="4" id="KW-1185">Reference proteome</keyword>
<dbReference type="EMBL" id="JAUQSZ010000003">
    <property type="protein sequence ID" value="MDO7841810.1"/>
    <property type="molecule type" value="Genomic_DNA"/>
</dbReference>
<evidence type="ECO:0000256" key="2">
    <source>
        <dbReference type="SAM" id="Phobius"/>
    </source>
</evidence>
<dbReference type="Proteomes" id="UP001176468">
    <property type="component" value="Unassembled WGS sequence"/>
</dbReference>
<gene>
    <name evidence="3" type="ORF">Q5H94_05690</name>
</gene>
<evidence type="ECO:0000313" key="4">
    <source>
        <dbReference type="Proteomes" id="UP001176468"/>
    </source>
</evidence>
<feature type="region of interest" description="Disordered" evidence="1">
    <location>
        <begin position="1"/>
        <end position="20"/>
    </location>
</feature>
<accession>A0ABT8ZW56</accession>
<keyword evidence="2" id="KW-0812">Transmembrane</keyword>
<protein>
    <submittedName>
        <fullName evidence="3">Uncharacterized protein</fullName>
    </submittedName>
</protein>